<keyword evidence="4" id="KW-1133">Transmembrane helix</keyword>
<evidence type="ECO:0000259" key="5">
    <source>
        <dbReference type="Pfam" id="PF10672"/>
    </source>
</evidence>
<proteinExistence type="predicted"/>
<name>A0ABM9IAH2_9BACT</name>
<evidence type="ECO:0000256" key="1">
    <source>
        <dbReference type="ARBA" id="ARBA00022603"/>
    </source>
</evidence>
<dbReference type="GO" id="GO:0008168">
    <property type="term" value="F:methyltransferase activity"/>
    <property type="evidence" value="ECO:0007669"/>
    <property type="project" value="UniProtKB-KW"/>
</dbReference>
<dbReference type="Pfam" id="PF10672">
    <property type="entry name" value="Methyltrans_SAM"/>
    <property type="match status" value="1"/>
</dbReference>
<reference evidence="6" key="1">
    <citation type="submission" date="2023-03" db="EMBL/GenBank/DDBJ databases">
        <authorList>
            <person name="Cremers G."/>
            <person name="Picone N."/>
        </authorList>
    </citation>
    <scope>NUCLEOTIDE SEQUENCE</scope>
    <source>
        <strain evidence="6">Sample_alias</strain>
    </source>
</reference>
<keyword evidence="3" id="KW-0949">S-adenosyl-L-methionine</keyword>
<dbReference type="PANTHER" id="PTHR43042">
    <property type="entry name" value="SAM-DEPENDENT METHYLTRANSFERASE"/>
    <property type="match status" value="1"/>
</dbReference>
<dbReference type="InterPro" id="IPR019614">
    <property type="entry name" value="SAM-dep_methyl-trfase"/>
</dbReference>
<gene>
    <name evidence="6" type="ORF">MFUM_0241</name>
</gene>
<feature type="transmembrane region" description="Helical" evidence="4">
    <location>
        <begin position="136"/>
        <end position="158"/>
    </location>
</feature>
<evidence type="ECO:0000256" key="3">
    <source>
        <dbReference type="ARBA" id="ARBA00022691"/>
    </source>
</evidence>
<evidence type="ECO:0000256" key="2">
    <source>
        <dbReference type="ARBA" id="ARBA00022679"/>
    </source>
</evidence>
<dbReference type="GO" id="GO:0032259">
    <property type="term" value="P:methylation"/>
    <property type="evidence" value="ECO:0007669"/>
    <property type="project" value="UniProtKB-KW"/>
</dbReference>
<keyword evidence="4" id="KW-0812">Transmembrane</keyword>
<evidence type="ECO:0000313" key="6">
    <source>
        <dbReference type="EMBL" id="CAI9084641.1"/>
    </source>
</evidence>
<accession>A0ABM9IAH2</accession>
<dbReference type="Proteomes" id="UP001161497">
    <property type="component" value="Chromosome"/>
</dbReference>
<dbReference type="EMBL" id="OX458932">
    <property type="protein sequence ID" value="CAI9084641.1"/>
    <property type="molecule type" value="Genomic_DNA"/>
</dbReference>
<dbReference type="SUPFAM" id="SSF53335">
    <property type="entry name" value="S-adenosyl-L-methionine-dependent methyltransferases"/>
    <property type="match status" value="1"/>
</dbReference>
<dbReference type="Gene3D" id="3.40.50.150">
    <property type="entry name" value="Vaccinia Virus protein VP39"/>
    <property type="match status" value="1"/>
</dbReference>
<evidence type="ECO:0000313" key="7">
    <source>
        <dbReference type="Proteomes" id="UP001161497"/>
    </source>
</evidence>
<protein>
    <submittedName>
        <fullName evidence="6">SAM-dependent methyltransferase</fullName>
    </submittedName>
</protein>
<dbReference type="RefSeq" id="WP_009059844.1">
    <property type="nucleotide sequence ID" value="NZ_JAHXRZ010000003.1"/>
</dbReference>
<keyword evidence="4" id="KW-0472">Membrane</keyword>
<sequence length="304" mass="35201">MWIDSTILASFQRSLTDIHRVYTSEWGWIERYGEDYVVVLNEEQRKEELVESLFCWSRSHGLSPRRVFLKKRFKKECPASEGLLQLYGEETLPLQTICHENGLSYSIRFHGGSSPGLFIDQRQNRLFLRKRKIGKLLNLFAFSCSFGLCAAVAGGQSWNVDLSAKFLEWGKENYRLNGVDPTGHTFLAIDARESLKLLRKKHLRFDHIIIDPPTFSCGRHGKHFSFPRDFEAMLDQALDLCSEELTTLFLSTNYRKWETKRLFSKAQKVAAKKNLKLSLLHGPFPLPDIPLTELPACCWIEVRR</sequence>
<dbReference type="InterPro" id="IPR029063">
    <property type="entry name" value="SAM-dependent_MTases_sf"/>
</dbReference>
<feature type="domain" description="S-adenosylmethionine-dependent methyltransferase" evidence="5">
    <location>
        <begin position="50"/>
        <end position="233"/>
    </location>
</feature>
<organism evidence="6 7">
    <name type="scientific">Candidatus Methylacidiphilum fumarolicum</name>
    <dbReference type="NCBI Taxonomy" id="591154"/>
    <lineage>
        <taxon>Bacteria</taxon>
        <taxon>Pseudomonadati</taxon>
        <taxon>Verrucomicrobiota</taxon>
        <taxon>Methylacidiphilae</taxon>
        <taxon>Methylacidiphilales</taxon>
        <taxon>Methylacidiphilaceae</taxon>
        <taxon>Methylacidiphilum (ex Ratnadevi et al. 2023)</taxon>
    </lineage>
</organism>
<evidence type="ECO:0000256" key="4">
    <source>
        <dbReference type="SAM" id="Phobius"/>
    </source>
</evidence>
<keyword evidence="7" id="KW-1185">Reference proteome</keyword>
<keyword evidence="1 6" id="KW-0489">Methyltransferase</keyword>
<keyword evidence="2" id="KW-0808">Transferase</keyword>
<dbReference type="PANTHER" id="PTHR43042:SF3">
    <property type="entry name" value="RIBOSOMAL RNA LARGE SUBUNIT METHYLTRANSFERASE YWBD-RELATED"/>
    <property type="match status" value="1"/>
</dbReference>